<sequence length="505" mass="55070">MSICIVPPGTAKERQALQQAVASLRQQGRDGRSFAQFFWTMARGLEYPDSTLKEAFNLCLDDPIPQWEQLRILDYWNISNYLHHRKDWQILTPPEVACRDPATLPLSLSQIQEPLLTPTLKRRLRRRAAKTAGSARESAPVSAPVHKSAPVSAPAHDPRSLSDSKEAQVEKEESSPEHRISQSRASRACSRQFRASQVHTIHSRAGEPTHVTAESVETTQAFLESVKSAQVLPVLLKVSSVIPEEKVAVIPEAANHALLSPQKQKKRRAHIVQSNTLLSEVPSTMVQQGLNPEFSDPLAQEGPSQVPPSSVVLVQEDQSLESSNPLVTNPVFSVMAFESSSRVMTTETDPASHATSSEAAPALVTEAISGRLDLPAIATEATPELLTSHDSPKEIISTRLMSSEVISASQNTVKKSVSAPALHTSSRSDGASETLHDVTLVHESTKLFSLPTNSVMAPAFVPNPFPNQETASVRRSKPSWEFPPVKRAPFSRGVHLSVGYLRGPS</sequence>
<evidence type="ECO:0000313" key="2">
    <source>
        <dbReference type="EMBL" id="KAL0148593.1"/>
    </source>
</evidence>
<feature type="region of interest" description="Disordered" evidence="1">
    <location>
        <begin position="119"/>
        <end position="189"/>
    </location>
</feature>
<proteinExistence type="predicted"/>
<evidence type="ECO:0000313" key="3">
    <source>
        <dbReference type="Proteomes" id="UP001529510"/>
    </source>
</evidence>
<gene>
    <name evidence="2" type="ORF">M9458_056140</name>
</gene>
<feature type="compositionally biased region" description="Basic and acidic residues" evidence="1">
    <location>
        <begin position="156"/>
        <end position="180"/>
    </location>
</feature>
<organism evidence="2 3">
    <name type="scientific">Cirrhinus mrigala</name>
    <name type="common">Mrigala</name>
    <dbReference type="NCBI Taxonomy" id="683832"/>
    <lineage>
        <taxon>Eukaryota</taxon>
        <taxon>Metazoa</taxon>
        <taxon>Chordata</taxon>
        <taxon>Craniata</taxon>
        <taxon>Vertebrata</taxon>
        <taxon>Euteleostomi</taxon>
        <taxon>Actinopterygii</taxon>
        <taxon>Neopterygii</taxon>
        <taxon>Teleostei</taxon>
        <taxon>Ostariophysi</taxon>
        <taxon>Cypriniformes</taxon>
        <taxon>Cyprinidae</taxon>
        <taxon>Labeoninae</taxon>
        <taxon>Labeonini</taxon>
        <taxon>Cirrhinus</taxon>
    </lineage>
</organism>
<name>A0ABD0MK67_CIRMR</name>
<dbReference type="EMBL" id="JAMKFB020000702">
    <property type="protein sequence ID" value="KAL0148593.1"/>
    <property type="molecule type" value="Genomic_DNA"/>
</dbReference>
<evidence type="ECO:0000256" key="1">
    <source>
        <dbReference type="SAM" id="MobiDB-lite"/>
    </source>
</evidence>
<dbReference type="Proteomes" id="UP001529510">
    <property type="component" value="Unassembled WGS sequence"/>
</dbReference>
<protein>
    <submittedName>
        <fullName evidence="2">Uncharacterized protein</fullName>
    </submittedName>
</protein>
<keyword evidence="3" id="KW-1185">Reference proteome</keyword>
<comment type="caution">
    <text evidence="2">The sequence shown here is derived from an EMBL/GenBank/DDBJ whole genome shotgun (WGS) entry which is preliminary data.</text>
</comment>
<reference evidence="2 3" key="1">
    <citation type="submission" date="2024-05" db="EMBL/GenBank/DDBJ databases">
        <title>Genome sequencing and assembly of Indian major carp, Cirrhinus mrigala (Hamilton, 1822).</title>
        <authorList>
            <person name="Mohindra V."/>
            <person name="Chowdhury L.M."/>
            <person name="Lal K."/>
            <person name="Jena J.K."/>
        </authorList>
    </citation>
    <scope>NUCLEOTIDE SEQUENCE [LARGE SCALE GENOMIC DNA]</scope>
    <source>
        <strain evidence="2">CM1030</strain>
        <tissue evidence="2">Blood</tissue>
    </source>
</reference>
<accession>A0ABD0MK67</accession>
<feature type="compositionally biased region" description="Basic residues" evidence="1">
    <location>
        <begin position="120"/>
        <end position="129"/>
    </location>
</feature>
<dbReference type="AlphaFoldDB" id="A0ABD0MK67"/>
<feature type="region of interest" description="Disordered" evidence="1">
    <location>
        <begin position="288"/>
        <end position="308"/>
    </location>
</feature>